<dbReference type="PANTHER" id="PTHR43738:SF3">
    <property type="entry name" value="ABC TRANSPORTER PERMEASE"/>
    <property type="match status" value="1"/>
</dbReference>
<feature type="transmembrane region" description="Helical" evidence="6">
    <location>
        <begin position="35"/>
        <end position="54"/>
    </location>
</feature>
<keyword evidence="3 6" id="KW-0812">Transmembrane</keyword>
<accession>A0A937W001</accession>
<feature type="transmembrane region" description="Helical" evidence="6">
    <location>
        <begin position="273"/>
        <end position="297"/>
    </location>
</feature>
<keyword evidence="4 6" id="KW-1133">Transmembrane helix</keyword>
<feature type="transmembrane region" description="Helical" evidence="6">
    <location>
        <begin position="318"/>
        <end position="345"/>
    </location>
</feature>
<name>A0A937W001_UNCTE</name>
<evidence type="ECO:0000259" key="7">
    <source>
        <dbReference type="Pfam" id="PF02687"/>
    </source>
</evidence>
<evidence type="ECO:0000313" key="10">
    <source>
        <dbReference type="Proteomes" id="UP000712673"/>
    </source>
</evidence>
<evidence type="ECO:0000256" key="6">
    <source>
        <dbReference type="SAM" id="Phobius"/>
    </source>
</evidence>
<dbReference type="Proteomes" id="UP000712673">
    <property type="component" value="Unassembled WGS sequence"/>
</dbReference>
<organism evidence="9 10">
    <name type="scientific">Tectimicrobiota bacterium</name>
    <dbReference type="NCBI Taxonomy" id="2528274"/>
    <lineage>
        <taxon>Bacteria</taxon>
        <taxon>Pseudomonadati</taxon>
        <taxon>Nitrospinota/Tectimicrobiota group</taxon>
        <taxon>Candidatus Tectimicrobiota</taxon>
    </lineage>
</organism>
<dbReference type="EMBL" id="VGLS01000058">
    <property type="protein sequence ID" value="MBM3222817.1"/>
    <property type="molecule type" value="Genomic_DNA"/>
</dbReference>
<evidence type="ECO:0000259" key="8">
    <source>
        <dbReference type="Pfam" id="PF12704"/>
    </source>
</evidence>
<dbReference type="InterPro" id="IPR051125">
    <property type="entry name" value="ABC-4/HrtB_transporter"/>
</dbReference>
<keyword evidence="2" id="KW-1003">Cell membrane</keyword>
<dbReference type="InterPro" id="IPR003838">
    <property type="entry name" value="ABC3_permease_C"/>
</dbReference>
<evidence type="ECO:0000313" key="9">
    <source>
        <dbReference type="EMBL" id="MBM3222817.1"/>
    </source>
</evidence>
<feature type="transmembrane region" description="Helical" evidence="6">
    <location>
        <begin position="365"/>
        <end position="388"/>
    </location>
</feature>
<dbReference type="Pfam" id="PF02687">
    <property type="entry name" value="FtsX"/>
    <property type="match status" value="1"/>
</dbReference>
<dbReference type="PANTHER" id="PTHR43738">
    <property type="entry name" value="ABC TRANSPORTER, MEMBRANE PROTEIN"/>
    <property type="match status" value="1"/>
</dbReference>
<comment type="caution">
    <text evidence="9">The sequence shown here is derived from an EMBL/GenBank/DDBJ whole genome shotgun (WGS) entry which is preliminary data.</text>
</comment>
<protein>
    <submittedName>
        <fullName evidence="9">FtsX-like permease family protein</fullName>
    </submittedName>
</protein>
<evidence type="ECO:0000256" key="3">
    <source>
        <dbReference type="ARBA" id="ARBA00022692"/>
    </source>
</evidence>
<gene>
    <name evidence="9" type="ORF">FJZ47_03295</name>
</gene>
<feature type="domain" description="ABC3 transporter permease C-terminal" evidence="7">
    <location>
        <begin position="278"/>
        <end position="394"/>
    </location>
</feature>
<evidence type="ECO:0000256" key="1">
    <source>
        <dbReference type="ARBA" id="ARBA00004651"/>
    </source>
</evidence>
<comment type="subcellular location">
    <subcellularLocation>
        <location evidence="1">Cell membrane</location>
        <topology evidence="1">Multi-pass membrane protein</topology>
    </subcellularLocation>
</comment>
<keyword evidence="5 6" id="KW-0472">Membrane</keyword>
<dbReference type="InterPro" id="IPR025857">
    <property type="entry name" value="MacB_PCD"/>
</dbReference>
<evidence type="ECO:0000256" key="2">
    <source>
        <dbReference type="ARBA" id="ARBA00022475"/>
    </source>
</evidence>
<proteinExistence type="predicted"/>
<feature type="domain" description="MacB-like periplasmic core" evidence="8">
    <location>
        <begin position="33"/>
        <end position="242"/>
    </location>
</feature>
<dbReference type="Pfam" id="PF12704">
    <property type="entry name" value="MacB_PCD"/>
    <property type="match status" value="1"/>
</dbReference>
<dbReference type="AlphaFoldDB" id="A0A937W001"/>
<sequence length="402" mass="44470">MLPLHYKGTAEGVMLMSYLRLIWKNAMRNRVRSLLTIFCVGISLFLLTTIIAFWTTLNQTSASQDAQLRVIVRHAVSLTVPLPMAYNQELARIPGVQQVVPLQWFGGVYIDDKNFFPQFATDAATIFDVYSEYQVAPEQRASFVKDRTGVIVGKTLVDRFGWQIDQRITLIGRIFPVDLTLTIRGIYTAPTKEDASAVFFHREYWNEALKQLAIPGMSDMTGTFLIKARNAEEVSRLIDAIDTHFQNTLAPTKTETEKAFQLGFVSMLGNVKLLIASVNAVVLFAILLVVANTMAIAMRERTREVAIMKTLGFHRAALLTLLVAEALLICVCGWVVGGLGGWALWSNVDLTNIGGGFLSTLYVTPTILGLGLLVALLLGCCSAGIPVWRATRITVAQALRRL</sequence>
<evidence type="ECO:0000256" key="4">
    <source>
        <dbReference type="ARBA" id="ARBA00022989"/>
    </source>
</evidence>
<reference evidence="9" key="1">
    <citation type="submission" date="2019-03" db="EMBL/GenBank/DDBJ databases">
        <title>Lake Tanganyika Metagenome-Assembled Genomes (MAGs).</title>
        <authorList>
            <person name="Tran P."/>
        </authorList>
    </citation>
    <scope>NUCLEOTIDE SEQUENCE</scope>
    <source>
        <strain evidence="9">K_DeepCast_65m_m2_066</strain>
    </source>
</reference>
<dbReference type="GO" id="GO:0005886">
    <property type="term" value="C:plasma membrane"/>
    <property type="evidence" value="ECO:0007669"/>
    <property type="project" value="UniProtKB-SubCell"/>
</dbReference>
<evidence type="ECO:0000256" key="5">
    <source>
        <dbReference type="ARBA" id="ARBA00023136"/>
    </source>
</evidence>